<organism evidence="3 4">
    <name type="scientific">Claviceps pazoutovae</name>
    <dbReference type="NCBI Taxonomy" id="1649127"/>
    <lineage>
        <taxon>Eukaryota</taxon>
        <taxon>Fungi</taxon>
        <taxon>Dikarya</taxon>
        <taxon>Ascomycota</taxon>
        <taxon>Pezizomycotina</taxon>
        <taxon>Sordariomycetes</taxon>
        <taxon>Hypocreomycetidae</taxon>
        <taxon>Hypocreales</taxon>
        <taxon>Clavicipitaceae</taxon>
        <taxon>Claviceps</taxon>
    </lineage>
</organism>
<dbReference type="Gene3D" id="4.10.240.10">
    <property type="entry name" value="Zn(2)-C6 fungal-type DNA-binding domain"/>
    <property type="match status" value="1"/>
</dbReference>
<dbReference type="InterPro" id="IPR001138">
    <property type="entry name" value="Zn2Cys6_DnaBD"/>
</dbReference>
<dbReference type="GO" id="GO:0008270">
    <property type="term" value="F:zinc ion binding"/>
    <property type="evidence" value="ECO:0007669"/>
    <property type="project" value="InterPro"/>
</dbReference>
<dbReference type="EMBL" id="SRPO01000192">
    <property type="protein sequence ID" value="KAG5937165.1"/>
    <property type="molecule type" value="Genomic_DNA"/>
</dbReference>
<protein>
    <recommendedName>
        <fullName evidence="2">Zn(2)-C6 fungal-type domain-containing protein</fullName>
    </recommendedName>
</protein>
<name>A0A9P7MC97_9HYPO</name>
<dbReference type="SMART" id="SM00066">
    <property type="entry name" value="GAL4"/>
    <property type="match status" value="1"/>
</dbReference>
<dbReference type="InterPro" id="IPR053178">
    <property type="entry name" value="Osmoadaptation_assoc"/>
</dbReference>
<gene>
    <name evidence="3" type="ORF">E4U60_002099</name>
</gene>
<dbReference type="Proteomes" id="UP000706124">
    <property type="component" value="Unassembled WGS sequence"/>
</dbReference>
<dbReference type="InterPro" id="IPR036864">
    <property type="entry name" value="Zn2-C6_fun-type_DNA-bd_sf"/>
</dbReference>
<proteinExistence type="predicted"/>
<sequence>MPLGPFDARTKRSRCTACFSSHLKCSGDVPCENCSRRRITCTFAARDLTKKLIQVEKGKQKTAANWSLTAATTTSSSSSSSLRIVDFRRDAEPRSGHLPQSVLPAPTTPRHLIDETSRYLSFFDLFANRNSFTGRGRSTGDELKQLAELHSRKGNHVLQAMLAVGGMFVGRRNFTDTTARRETYLVALQHYSYSIAGLREAIDGLATRSKTENRRKVQDARVCILWTTFLLGLFELMNDATGHGWQQHIIYGTCMALQASGPSSCRSGAGFSFFTQARVFEVSRTILYNERTFLSEPGWVALSRDLSSHDDSAYTWSPLDSLLDIMVMCSDLRVRAGTFVEQTIHSLNSYITTEAMAISDAGFRLRDILDIWRSAYLHTQPETAHQDDGCFFAAQSFTQNAHVPASTSSESADSLAHQPSILLSQIFYAAISIYLSGIFDYNLPKWDTVGVLVPTLDQQTVTQHVHSILELTNIGLDRTSLSPVLFLFPLRIAGARSHHAWQRNVVSSLVACVGKGFAVAGAVEADLIELWDSRAL</sequence>
<evidence type="ECO:0000313" key="4">
    <source>
        <dbReference type="Proteomes" id="UP000706124"/>
    </source>
</evidence>
<dbReference type="PROSITE" id="PS50048">
    <property type="entry name" value="ZN2_CY6_FUNGAL_2"/>
    <property type="match status" value="1"/>
</dbReference>
<dbReference type="PANTHER" id="PTHR38111:SF2">
    <property type="entry name" value="FINGER DOMAIN PROTEIN, PUTATIVE (AFU_ORTHOLOGUE AFUA_1G01560)-RELATED"/>
    <property type="match status" value="1"/>
</dbReference>
<comment type="caution">
    <text evidence="3">The sequence shown here is derived from an EMBL/GenBank/DDBJ whole genome shotgun (WGS) entry which is preliminary data.</text>
</comment>
<dbReference type="OrthoDB" id="194358at2759"/>
<keyword evidence="4" id="KW-1185">Reference proteome</keyword>
<keyword evidence="1" id="KW-0539">Nucleus</keyword>
<accession>A0A9P7MC97</accession>
<dbReference type="CDD" id="cd00067">
    <property type="entry name" value="GAL4"/>
    <property type="match status" value="1"/>
</dbReference>
<feature type="domain" description="Zn(2)-C6 fungal-type" evidence="2">
    <location>
        <begin position="14"/>
        <end position="43"/>
    </location>
</feature>
<evidence type="ECO:0000313" key="3">
    <source>
        <dbReference type="EMBL" id="KAG5937165.1"/>
    </source>
</evidence>
<dbReference type="GO" id="GO:0000981">
    <property type="term" value="F:DNA-binding transcription factor activity, RNA polymerase II-specific"/>
    <property type="evidence" value="ECO:0007669"/>
    <property type="project" value="InterPro"/>
</dbReference>
<evidence type="ECO:0000259" key="2">
    <source>
        <dbReference type="PROSITE" id="PS50048"/>
    </source>
</evidence>
<dbReference type="AlphaFoldDB" id="A0A9P7MC97"/>
<reference evidence="3 4" key="1">
    <citation type="journal article" date="2020" name="bioRxiv">
        <title>Whole genome comparisons of ergot fungi reveals the divergence and evolution of species within the genus Claviceps are the result of varying mechanisms driving genome evolution and host range expansion.</title>
        <authorList>
            <person name="Wyka S.A."/>
            <person name="Mondo S.J."/>
            <person name="Liu M."/>
            <person name="Dettman J."/>
            <person name="Nalam V."/>
            <person name="Broders K.D."/>
        </authorList>
    </citation>
    <scope>NUCLEOTIDE SEQUENCE [LARGE SCALE GENOMIC DNA]</scope>
    <source>
        <strain evidence="3 4">CCC 1485</strain>
    </source>
</reference>
<dbReference type="SUPFAM" id="SSF57701">
    <property type="entry name" value="Zn2/Cys6 DNA-binding domain"/>
    <property type="match status" value="1"/>
</dbReference>
<dbReference type="PANTHER" id="PTHR38111">
    <property type="entry name" value="ZN(2)-C6 FUNGAL-TYPE DOMAIN-CONTAINING PROTEIN-RELATED"/>
    <property type="match status" value="1"/>
</dbReference>
<evidence type="ECO:0000256" key="1">
    <source>
        <dbReference type="ARBA" id="ARBA00023242"/>
    </source>
</evidence>